<dbReference type="SUPFAM" id="SSF53335">
    <property type="entry name" value="S-adenosyl-L-methionine-dependent methyltransferases"/>
    <property type="match status" value="1"/>
</dbReference>
<feature type="domain" description="Methyltransferase type 11" evidence="4">
    <location>
        <begin position="38"/>
        <end position="132"/>
    </location>
</feature>
<dbReference type="RefSeq" id="WP_100230266.1">
    <property type="nucleotide sequence ID" value="NZ_PGVG01000001.1"/>
</dbReference>
<dbReference type="Pfam" id="PF08241">
    <property type="entry name" value="Methyltransf_11"/>
    <property type="match status" value="1"/>
</dbReference>
<organism evidence="5 6">
    <name type="scientific">Bradyrhizobium forestalis</name>
    <dbReference type="NCBI Taxonomy" id="1419263"/>
    <lineage>
        <taxon>Bacteria</taxon>
        <taxon>Pseudomonadati</taxon>
        <taxon>Pseudomonadota</taxon>
        <taxon>Alphaproteobacteria</taxon>
        <taxon>Hyphomicrobiales</taxon>
        <taxon>Nitrobacteraceae</taxon>
        <taxon>Bradyrhizobium</taxon>
    </lineage>
</organism>
<evidence type="ECO:0000256" key="3">
    <source>
        <dbReference type="ARBA" id="ARBA00022691"/>
    </source>
</evidence>
<dbReference type="InterPro" id="IPR029063">
    <property type="entry name" value="SAM-dependent_MTases_sf"/>
</dbReference>
<keyword evidence="6" id="KW-1185">Reference proteome</keyword>
<dbReference type="InterPro" id="IPR052356">
    <property type="entry name" value="Thiol_S-MT"/>
</dbReference>
<keyword evidence="2 5" id="KW-0808">Transferase</keyword>
<name>A0A2M8RH47_9BRAD</name>
<dbReference type="Gene3D" id="3.40.50.150">
    <property type="entry name" value="Vaccinia Virus protein VP39"/>
    <property type="match status" value="1"/>
</dbReference>
<dbReference type="InterPro" id="IPR013216">
    <property type="entry name" value="Methyltransf_11"/>
</dbReference>
<dbReference type="PANTHER" id="PTHR45036">
    <property type="entry name" value="METHYLTRANSFERASE LIKE 7B"/>
    <property type="match status" value="1"/>
</dbReference>
<evidence type="ECO:0000313" key="5">
    <source>
        <dbReference type="EMBL" id="PJG57139.1"/>
    </source>
</evidence>
<dbReference type="GO" id="GO:0032259">
    <property type="term" value="P:methylation"/>
    <property type="evidence" value="ECO:0007669"/>
    <property type="project" value="UniProtKB-KW"/>
</dbReference>
<dbReference type="OrthoDB" id="9777830at2"/>
<dbReference type="InterPro" id="IPR023576">
    <property type="entry name" value="UbiE/COQ5_MeTrFase_CS"/>
</dbReference>
<accession>A0A2M8RH47</accession>
<protein>
    <submittedName>
        <fullName evidence="5">SAM-dependent methyltransferase</fullName>
    </submittedName>
</protein>
<comment type="caution">
    <text evidence="5">The sequence shown here is derived from an EMBL/GenBank/DDBJ whole genome shotgun (WGS) entry which is preliminary data.</text>
</comment>
<dbReference type="EMBL" id="PGVG01000001">
    <property type="protein sequence ID" value="PJG57139.1"/>
    <property type="molecule type" value="Genomic_DNA"/>
</dbReference>
<keyword evidence="1 5" id="KW-0489">Methyltransferase</keyword>
<reference evidence="5 6" key="1">
    <citation type="submission" date="2017-11" db="EMBL/GenBank/DDBJ databases">
        <title>Bradyrhizobium forestalis sp. nov., an efficient nitrogen-fixing bacterium isolated from nodules of forest legume species in the Amazon.</title>
        <authorList>
            <person name="Costa E.M."/>
            <person name="Guimaraes A."/>
            <person name="Carvalho T.S."/>
            <person name="Rodrigues T.L."/>
            <person name="Ribeiro P.R.A."/>
            <person name="Lebbe L."/>
            <person name="Willems A."/>
            <person name="Moreira F.M.S."/>
        </authorList>
    </citation>
    <scope>NUCLEOTIDE SEQUENCE [LARGE SCALE GENOMIC DNA]</scope>
    <source>
        <strain evidence="5 6">INPA54B</strain>
    </source>
</reference>
<sequence length="203" mass="22919">MGFYNDVILPRLCDLAMRNKDLAPYRERAIRAAQGRVLEIGIGSGRNLPFYGAMVKQVVGLEPAPKLLEMARHAPHPDTPVEFVEASAEAIPIEDRSIDTVVTTWTMCSIPDVDRAMMEARRVLKPGGKLVFVEHGRAPEPRVRWWQDRLTPAWVRISGGCHLNRDIADILTRSGFRIDEMRTGYMNGLKPMTFMYEGQASPR</sequence>
<evidence type="ECO:0000259" key="4">
    <source>
        <dbReference type="Pfam" id="PF08241"/>
    </source>
</evidence>
<dbReference type="GO" id="GO:0008757">
    <property type="term" value="F:S-adenosylmethionine-dependent methyltransferase activity"/>
    <property type="evidence" value="ECO:0007669"/>
    <property type="project" value="InterPro"/>
</dbReference>
<keyword evidence="3" id="KW-0949">S-adenosyl-L-methionine</keyword>
<dbReference type="AlphaFoldDB" id="A0A2M8RH47"/>
<evidence type="ECO:0000256" key="2">
    <source>
        <dbReference type="ARBA" id="ARBA00022679"/>
    </source>
</evidence>
<dbReference type="PANTHER" id="PTHR45036:SF1">
    <property type="entry name" value="METHYLTRANSFERASE LIKE 7A"/>
    <property type="match status" value="1"/>
</dbReference>
<gene>
    <name evidence="5" type="ORF">CVM73_01655</name>
</gene>
<dbReference type="PROSITE" id="PS01184">
    <property type="entry name" value="UBIE_2"/>
    <property type="match status" value="1"/>
</dbReference>
<dbReference type="CDD" id="cd02440">
    <property type="entry name" value="AdoMet_MTases"/>
    <property type="match status" value="1"/>
</dbReference>
<proteinExistence type="predicted"/>
<dbReference type="Proteomes" id="UP000231194">
    <property type="component" value="Unassembled WGS sequence"/>
</dbReference>
<evidence type="ECO:0000313" key="6">
    <source>
        <dbReference type="Proteomes" id="UP000231194"/>
    </source>
</evidence>
<evidence type="ECO:0000256" key="1">
    <source>
        <dbReference type="ARBA" id="ARBA00022603"/>
    </source>
</evidence>